<evidence type="ECO:0000313" key="1">
    <source>
        <dbReference type="EnsemblProtists" id="Phyra80746"/>
    </source>
</evidence>
<keyword evidence="2" id="KW-1185">Reference proteome</keyword>
<proteinExistence type="predicted"/>
<dbReference type="Pfam" id="PF13637">
    <property type="entry name" value="Ank_4"/>
    <property type="match status" value="2"/>
</dbReference>
<dbReference type="InterPro" id="IPR036770">
    <property type="entry name" value="Ankyrin_rpt-contain_sf"/>
</dbReference>
<dbReference type="OMA" id="PHENDQD"/>
<dbReference type="PANTHER" id="PTHR46586:SF3">
    <property type="entry name" value="ANKYRIN REPEAT-CONTAINING PROTEIN"/>
    <property type="match status" value="1"/>
</dbReference>
<protein>
    <submittedName>
        <fullName evidence="1">Uncharacterized protein</fullName>
    </submittedName>
</protein>
<reference evidence="1" key="2">
    <citation type="submission" date="2015-06" db="UniProtKB">
        <authorList>
            <consortium name="EnsemblProtists"/>
        </authorList>
    </citation>
    <scope>IDENTIFICATION</scope>
    <source>
        <strain evidence="1">Pr102</strain>
    </source>
</reference>
<dbReference type="InterPro" id="IPR002110">
    <property type="entry name" value="Ankyrin_rpt"/>
</dbReference>
<dbReference type="PANTHER" id="PTHR46586">
    <property type="entry name" value="ANKYRIN REPEAT-CONTAINING PROTEIN"/>
    <property type="match status" value="1"/>
</dbReference>
<dbReference type="VEuPathDB" id="FungiDB:KRP23_6824"/>
<reference evidence="2" key="1">
    <citation type="journal article" date="2006" name="Science">
        <title>Phytophthora genome sequences uncover evolutionary origins and mechanisms of pathogenesis.</title>
        <authorList>
            <person name="Tyler B.M."/>
            <person name="Tripathy S."/>
            <person name="Zhang X."/>
            <person name="Dehal P."/>
            <person name="Jiang R.H."/>
            <person name="Aerts A."/>
            <person name="Arredondo F.D."/>
            <person name="Baxter L."/>
            <person name="Bensasson D."/>
            <person name="Beynon J.L."/>
            <person name="Chapman J."/>
            <person name="Damasceno C.M."/>
            <person name="Dorrance A.E."/>
            <person name="Dou D."/>
            <person name="Dickerman A.W."/>
            <person name="Dubchak I.L."/>
            <person name="Garbelotto M."/>
            <person name="Gijzen M."/>
            <person name="Gordon S.G."/>
            <person name="Govers F."/>
            <person name="Grunwald N.J."/>
            <person name="Huang W."/>
            <person name="Ivors K.L."/>
            <person name="Jones R.W."/>
            <person name="Kamoun S."/>
            <person name="Krampis K."/>
            <person name="Lamour K.H."/>
            <person name="Lee M.K."/>
            <person name="McDonald W.H."/>
            <person name="Medina M."/>
            <person name="Meijer H.J."/>
            <person name="Nordberg E.K."/>
            <person name="Maclean D.J."/>
            <person name="Ospina-Giraldo M.D."/>
            <person name="Morris P.F."/>
            <person name="Phuntumart V."/>
            <person name="Putnam N.H."/>
            <person name="Rash S."/>
            <person name="Rose J.K."/>
            <person name="Sakihama Y."/>
            <person name="Salamov A.A."/>
            <person name="Savidor A."/>
            <person name="Scheuring C.F."/>
            <person name="Smith B.M."/>
            <person name="Sobral B.W."/>
            <person name="Terry A."/>
            <person name="Torto-Alalibo T.A."/>
            <person name="Win J."/>
            <person name="Xu Z."/>
            <person name="Zhang H."/>
            <person name="Grigoriev I.V."/>
            <person name="Rokhsar D.S."/>
            <person name="Boore J.L."/>
        </authorList>
    </citation>
    <scope>NUCLEOTIDE SEQUENCE [LARGE SCALE GENOMIC DNA]</scope>
    <source>
        <strain evidence="2">Pr102</strain>
    </source>
</reference>
<dbReference type="AlphaFoldDB" id="H3GU66"/>
<accession>H3GU66</accession>
<dbReference type="Gene3D" id="1.25.40.20">
    <property type="entry name" value="Ankyrin repeat-containing domain"/>
    <property type="match status" value="1"/>
</dbReference>
<name>H3GU66_PHYRM</name>
<dbReference type="EMBL" id="DS566049">
    <property type="status" value="NOT_ANNOTATED_CDS"/>
    <property type="molecule type" value="Genomic_DNA"/>
</dbReference>
<organism evidence="1 2">
    <name type="scientific">Phytophthora ramorum</name>
    <name type="common">Sudden oak death agent</name>
    <dbReference type="NCBI Taxonomy" id="164328"/>
    <lineage>
        <taxon>Eukaryota</taxon>
        <taxon>Sar</taxon>
        <taxon>Stramenopiles</taxon>
        <taxon>Oomycota</taxon>
        <taxon>Peronosporomycetes</taxon>
        <taxon>Peronosporales</taxon>
        <taxon>Peronosporaceae</taxon>
        <taxon>Phytophthora</taxon>
    </lineage>
</organism>
<dbReference type="eggNOG" id="KOG0504">
    <property type="taxonomic scope" value="Eukaryota"/>
</dbReference>
<evidence type="ECO:0000313" key="2">
    <source>
        <dbReference type="Proteomes" id="UP000005238"/>
    </source>
</evidence>
<dbReference type="InParanoid" id="H3GU66"/>
<dbReference type="SUPFAM" id="SSF48403">
    <property type="entry name" value="Ankyrin repeat"/>
    <property type="match status" value="1"/>
</dbReference>
<dbReference type="InterPro" id="IPR052050">
    <property type="entry name" value="SecEffector_AnkRepeat"/>
</dbReference>
<dbReference type="HOGENOM" id="CLU_014745_2_1_1"/>
<dbReference type="Proteomes" id="UP000005238">
    <property type="component" value="Unassembled WGS sequence"/>
</dbReference>
<dbReference type="STRING" id="164328.H3GU66"/>
<dbReference type="VEuPathDB" id="FungiDB:KRP22_10051"/>
<dbReference type="EnsemblProtists" id="Phyra80746">
    <property type="protein sequence ID" value="Phyra80746"/>
    <property type="gene ID" value="Phyra80746"/>
</dbReference>
<sequence length="372" mass="42004">MAWLDEHTPHENDQDEMDEVIGVAANGGSVAFAETILPPDTRVVNYLLDYAQPDAIQWLLDNGFIKKNKDASAFAILTLARTGNLDLMKQVAKLHSRKRLNKDWIDKWDWAMDSASERGDLAMVKWMAEDRAGRAVLARIKDDSVFNICKMLDSAAKTGHIDVLQYLFEHGWPDEDADTLLNAAAGGQLDCVKWLLDNAPPYSQDNNADGCSKFAMDKPAQNDHLEVLKWQHANTDAGCTTSAMTNAAFNGHLEVCKWLHANRSEGCTASAVKFAIGNGHLHVAYWLRLRYPQFIPEHNRLWKYPLNTFDMLIFLQDHYPTVLTLEFGRGTKSDLRYENARGGDHLIAQLLDPKYPGHPTESRQLVMWPIMI</sequence>